<keyword evidence="1" id="KW-0732">Signal</keyword>
<dbReference type="EMBL" id="VLLL01000005">
    <property type="protein sequence ID" value="TWJ16282.1"/>
    <property type="molecule type" value="Genomic_DNA"/>
</dbReference>
<dbReference type="RefSeq" id="WP_147136440.1">
    <property type="nucleotide sequence ID" value="NZ_BAABIJ010000001.1"/>
</dbReference>
<dbReference type="InterPro" id="IPR006311">
    <property type="entry name" value="TAT_signal"/>
</dbReference>
<organism evidence="2 3">
    <name type="scientific">Stackebrandtia albiflava</name>
    <dbReference type="NCBI Taxonomy" id="406432"/>
    <lineage>
        <taxon>Bacteria</taxon>
        <taxon>Bacillati</taxon>
        <taxon>Actinomycetota</taxon>
        <taxon>Actinomycetes</taxon>
        <taxon>Glycomycetales</taxon>
        <taxon>Glycomycetaceae</taxon>
        <taxon>Stackebrandtia</taxon>
    </lineage>
</organism>
<dbReference type="Pfam" id="PF20138">
    <property type="entry name" value="DUF6528"/>
    <property type="match status" value="1"/>
</dbReference>
<feature type="signal peptide" evidence="1">
    <location>
        <begin position="1"/>
        <end position="28"/>
    </location>
</feature>
<dbReference type="SUPFAM" id="SSF101898">
    <property type="entry name" value="NHL repeat"/>
    <property type="match status" value="1"/>
</dbReference>
<protein>
    <submittedName>
        <fullName evidence="2">Uncharacterized protein</fullName>
    </submittedName>
</protein>
<dbReference type="PROSITE" id="PS51318">
    <property type="entry name" value="TAT"/>
    <property type="match status" value="1"/>
</dbReference>
<evidence type="ECO:0000313" key="3">
    <source>
        <dbReference type="Proteomes" id="UP000321617"/>
    </source>
</evidence>
<dbReference type="InterPro" id="IPR045383">
    <property type="entry name" value="DUF6528"/>
</dbReference>
<dbReference type="Proteomes" id="UP000321617">
    <property type="component" value="Unassembled WGS sequence"/>
</dbReference>
<dbReference type="OrthoDB" id="1007317at2"/>
<accession>A0A562VEH2</accession>
<keyword evidence="3" id="KW-1185">Reference proteome</keyword>
<evidence type="ECO:0000313" key="2">
    <source>
        <dbReference type="EMBL" id="TWJ16282.1"/>
    </source>
</evidence>
<dbReference type="AlphaFoldDB" id="A0A562VEH2"/>
<gene>
    <name evidence="2" type="ORF">LX16_2009</name>
</gene>
<sequence length="310" mass="34091">MKRRTVLRGAAVGAALATTGLMAGTASANSPHASVCVTEQRTNRLLTFRRDTEWTEENVVWSWNPGVGGWYNLSDVRFRRATGFGRVALAAASGGNAGIIRLTGNREHDLDDLLWYGEPGGNPHAIERVPGSGVVVTASSHGHLDVYAPSRPSHPDTLRHVQTVELPGAHGVLWSPSLRVLWGIGDEVLKAYEVTGNGRDSRLVETGAQVTFPGLGHDLQPDYGHKGRLLITDTYAAYEVDTRSLTATVILEGRLIKSYVRDKWGEAMWLQAEDLPPRRWSSDVVHFDTEDKLHPEGQIYKARLLNPEFD</sequence>
<feature type="chain" id="PRO_5021922115" evidence="1">
    <location>
        <begin position="29"/>
        <end position="310"/>
    </location>
</feature>
<comment type="caution">
    <text evidence="2">The sequence shown here is derived from an EMBL/GenBank/DDBJ whole genome shotgun (WGS) entry which is preliminary data.</text>
</comment>
<proteinExistence type="predicted"/>
<reference evidence="2 3" key="1">
    <citation type="journal article" date="2013" name="Stand. Genomic Sci.">
        <title>Genomic Encyclopedia of Type Strains, Phase I: The one thousand microbial genomes (KMG-I) project.</title>
        <authorList>
            <person name="Kyrpides N.C."/>
            <person name="Woyke T."/>
            <person name="Eisen J.A."/>
            <person name="Garrity G."/>
            <person name="Lilburn T.G."/>
            <person name="Beck B.J."/>
            <person name="Whitman W.B."/>
            <person name="Hugenholtz P."/>
            <person name="Klenk H.P."/>
        </authorList>
    </citation>
    <scope>NUCLEOTIDE SEQUENCE [LARGE SCALE GENOMIC DNA]</scope>
    <source>
        <strain evidence="2 3">DSM 45044</strain>
    </source>
</reference>
<evidence type="ECO:0000256" key="1">
    <source>
        <dbReference type="SAM" id="SignalP"/>
    </source>
</evidence>
<name>A0A562VEH2_9ACTN</name>